<comment type="caution">
    <text evidence="1">The sequence shown here is derived from an EMBL/GenBank/DDBJ whole genome shotgun (WGS) entry which is preliminary data.</text>
</comment>
<evidence type="ECO:0000313" key="2">
    <source>
        <dbReference type="Proteomes" id="UP001259239"/>
    </source>
</evidence>
<name>A0AAP5JXF6_9BACL</name>
<dbReference type="AlphaFoldDB" id="A0AAP5JXF6"/>
<organism evidence="1 2">
    <name type="scientific">Paenibacillus larvae</name>
    <dbReference type="NCBI Taxonomy" id="1464"/>
    <lineage>
        <taxon>Bacteria</taxon>
        <taxon>Bacillati</taxon>
        <taxon>Bacillota</taxon>
        <taxon>Bacilli</taxon>
        <taxon>Bacillales</taxon>
        <taxon>Paenibacillaceae</taxon>
        <taxon>Paenibacillus</taxon>
    </lineage>
</organism>
<evidence type="ECO:0000313" key="1">
    <source>
        <dbReference type="EMBL" id="MDT2253508.1"/>
    </source>
</evidence>
<proteinExistence type="predicted"/>
<reference evidence="1" key="2">
    <citation type="submission" date="2023-03" db="EMBL/GenBank/DDBJ databases">
        <authorList>
            <person name="Obshta O."/>
            <person name="Zabrodski M.W."/>
            <person name="Soomro T."/>
            <person name="Wilson G."/>
            <person name="Masood F."/>
            <person name="Thebeau J."/>
            <person name="Bezerra Da Silva M.C."/>
            <person name="Raza F."/>
            <person name="Biganski S."/>
            <person name="Jose M."/>
            <person name="Camilli M."/>
            <person name="Kozii I.V."/>
            <person name="Kozii R.V."/>
            <person name="Simko E."/>
            <person name="Wood S.C."/>
        </authorList>
    </citation>
    <scope>NUCLEOTIDE SEQUENCE</scope>
    <source>
        <strain evidence="1">PL001</strain>
    </source>
</reference>
<reference evidence="1" key="1">
    <citation type="journal article" date="2023" name="J. Vet. Diagn. Invest.">
        <title>Oxytetracycline-resistant Paenibacillus larvae identified in commercial beekeeping operations in Saskatchewan using pooled honey sampling.</title>
        <authorList>
            <person name="Obshta O."/>
            <person name="Zabrodski M.W."/>
            <person name="Soomro T."/>
            <person name="Wilson G."/>
            <person name="Masood F."/>
            <person name="Thebeau J."/>
            <person name="Silva M.C.B."/>
            <person name="Biganski S."/>
            <person name="Kozii I.V."/>
            <person name="Koziy R.V."/>
            <person name="Raza M.F."/>
            <person name="Jose M.S."/>
            <person name="Simko E."/>
            <person name="Wood S.C."/>
        </authorList>
    </citation>
    <scope>NUCLEOTIDE SEQUENCE</scope>
    <source>
        <strain evidence="1">PL001</strain>
    </source>
</reference>
<accession>A0AAP5JXF6</accession>
<dbReference type="Proteomes" id="UP001259239">
    <property type="component" value="Unassembled WGS sequence"/>
</dbReference>
<dbReference type="RefSeq" id="WP_257125670.1">
    <property type="nucleotide sequence ID" value="NZ_JAKOBP010000066.1"/>
</dbReference>
<protein>
    <submittedName>
        <fullName evidence="1">Uncharacterized protein</fullName>
    </submittedName>
</protein>
<sequence length="40" mass="4625">MKRCGFSSLQMACDIQGYGFLKCLFKRNRGQKGDWRLPGK</sequence>
<gene>
    <name evidence="1" type="ORF">P7H09_20260</name>
</gene>
<dbReference type="EMBL" id="JARQGV010000004">
    <property type="protein sequence ID" value="MDT2253508.1"/>
    <property type="molecule type" value="Genomic_DNA"/>
</dbReference>